<dbReference type="InterPro" id="IPR001611">
    <property type="entry name" value="Leu-rich_rpt"/>
</dbReference>
<dbReference type="Pfam" id="PF13516">
    <property type="entry name" value="LRR_6"/>
    <property type="match status" value="1"/>
</dbReference>
<dbReference type="EMBL" id="RBNI01001844">
    <property type="protein sequence ID" value="RUP49916.1"/>
    <property type="molecule type" value="Genomic_DNA"/>
</dbReference>
<keyword evidence="3" id="KW-1185">Reference proteome</keyword>
<protein>
    <submittedName>
        <fullName evidence="2">Uncharacterized protein</fullName>
    </submittedName>
</protein>
<gene>
    <name evidence="2" type="ORF">BC936DRAFT_140982</name>
</gene>
<reference evidence="2 3" key="1">
    <citation type="journal article" date="2018" name="New Phytol.">
        <title>Phylogenomics of Endogonaceae and evolution of mycorrhizas within Mucoromycota.</title>
        <authorList>
            <person name="Chang Y."/>
            <person name="Desiro A."/>
            <person name="Na H."/>
            <person name="Sandor L."/>
            <person name="Lipzen A."/>
            <person name="Clum A."/>
            <person name="Barry K."/>
            <person name="Grigoriev I.V."/>
            <person name="Martin F.M."/>
            <person name="Stajich J.E."/>
            <person name="Smith M.E."/>
            <person name="Bonito G."/>
            <person name="Spatafora J.W."/>
        </authorList>
    </citation>
    <scope>NUCLEOTIDE SEQUENCE [LARGE SCALE GENOMIC DNA]</scope>
    <source>
        <strain evidence="2 3">GMNB39</strain>
    </source>
</reference>
<evidence type="ECO:0000313" key="2">
    <source>
        <dbReference type="EMBL" id="RUP49916.1"/>
    </source>
</evidence>
<dbReference type="PANTHER" id="PTHR24111">
    <property type="entry name" value="LEUCINE-RICH REPEAT-CONTAINING PROTEIN 34"/>
    <property type="match status" value="1"/>
</dbReference>
<comment type="caution">
    <text evidence="2">The sequence shown here is derived from an EMBL/GenBank/DDBJ whole genome shotgun (WGS) entry which is preliminary data.</text>
</comment>
<dbReference type="InterPro" id="IPR052201">
    <property type="entry name" value="LRR-containing_regulator"/>
</dbReference>
<dbReference type="AlphaFoldDB" id="A0A433DGG2"/>
<name>A0A433DGG2_9FUNG</name>
<evidence type="ECO:0000256" key="1">
    <source>
        <dbReference type="ARBA" id="ARBA00022737"/>
    </source>
</evidence>
<evidence type="ECO:0000313" key="3">
    <source>
        <dbReference type="Proteomes" id="UP000268093"/>
    </source>
</evidence>
<dbReference type="SMART" id="SM00368">
    <property type="entry name" value="LRR_RI"/>
    <property type="match status" value="3"/>
</dbReference>
<organism evidence="2 3">
    <name type="scientific">Jimgerdemannia flammicorona</name>
    <dbReference type="NCBI Taxonomy" id="994334"/>
    <lineage>
        <taxon>Eukaryota</taxon>
        <taxon>Fungi</taxon>
        <taxon>Fungi incertae sedis</taxon>
        <taxon>Mucoromycota</taxon>
        <taxon>Mucoromycotina</taxon>
        <taxon>Endogonomycetes</taxon>
        <taxon>Endogonales</taxon>
        <taxon>Endogonaceae</taxon>
        <taxon>Jimgerdemannia</taxon>
    </lineage>
</organism>
<sequence length="262" mass="28700">MRIYLILSSVDNGIGENGASTLAEALKMNTSLQNLNLAVHILCTHVGDLHGRNHYEQSSSKGNTISEKGARALAEALKMNTSLQTLNLSTNAIGGNGASALAEALKINTSLQDLDLGLLLLKTSVHLYVFLCSEWHSRYRSHRSSGSTENKHHSANCPSTNWYSNIYLKRNSADNGIEKKGASALAEARNANTRLTILIDDESYYCSEISLPWGLSNAIVLKVVYSIRLSLRPHIDAPKNLTFSRFSDLVLFNLEGGDRVQL</sequence>
<dbReference type="OrthoDB" id="120976at2759"/>
<accession>A0A433DGG2</accession>
<dbReference type="PANTHER" id="PTHR24111:SF0">
    <property type="entry name" value="LEUCINE-RICH REPEAT-CONTAINING PROTEIN"/>
    <property type="match status" value="1"/>
</dbReference>
<dbReference type="InterPro" id="IPR032675">
    <property type="entry name" value="LRR_dom_sf"/>
</dbReference>
<dbReference type="Proteomes" id="UP000268093">
    <property type="component" value="Unassembled WGS sequence"/>
</dbReference>
<dbReference type="SUPFAM" id="SSF52047">
    <property type="entry name" value="RNI-like"/>
    <property type="match status" value="1"/>
</dbReference>
<keyword evidence="1" id="KW-0677">Repeat</keyword>
<proteinExistence type="predicted"/>
<dbReference type="Gene3D" id="3.80.10.10">
    <property type="entry name" value="Ribonuclease Inhibitor"/>
    <property type="match status" value="2"/>
</dbReference>